<sequence length="158" mass="16781">MRHAEAQWQSPGPDGDHLRRLSSRGVQQARSVGAYLRPAGIDLILSSSATRTLQTAEALGLGVPVWSRDEIYNAGAQQILRQVLMVPEGYNAVLVIGHAPGIPALAHLLADASSEPSARSVIAYRYPPATVAGLTVHGSWAKLRTATLTSARIQAEPS</sequence>
<dbReference type="InterPro" id="IPR013078">
    <property type="entry name" value="His_Pase_superF_clade-1"/>
</dbReference>
<dbReference type="Pfam" id="PF00300">
    <property type="entry name" value="His_Phos_1"/>
    <property type="match status" value="1"/>
</dbReference>
<dbReference type="CDD" id="cd07067">
    <property type="entry name" value="HP_PGM_like"/>
    <property type="match status" value="1"/>
</dbReference>
<accession>A0A2N9JMS0</accession>
<reference evidence="2 3" key="1">
    <citation type="submission" date="2018-02" db="EMBL/GenBank/DDBJ databases">
        <authorList>
            <person name="Cohen D.B."/>
            <person name="Kent A.D."/>
        </authorList>
    </citation>
    <scope>NUCLEOTIDE SEQUENCE [LARGE SCALE GENOMIC DNA]</scope>
    <source>
        <strain evidence="2">1</strain>
    </source>
</reference>
<dbReference type="OrthoDB" id="9810154at2"/>
<feature type="region of interest" description="Disordered" evidence="1">
    <location>
        <begin position="1"/>
        <end position="23"/>
    </location>
</feature>
<dbReference type="SUPFAM" id="SSF53254">
    <property type="entry name" value="Phosphoglycerate mutase-like"/>
    <property type="match status" value="1"/>
</dbReference>
<dbReference type="RefSeq" id="WP_158681298.1">
    <property type="nucleotide sequence ID" value="NZ_BAAAGO010000009.1"/>
</dbReference>
<keyword evidence="3" id="KW-1185">Reference proteome</keyword>
<dbReference type="Proteomes" id="UP000238164">
    <property type="component" value="Chromosome 1"/>
</dbReference>
<evidence type="ECO:0000256" key="1">
    <source>
        <dbReference type="SAM" id="MobiDB-lite"/>
    </source>
</evidence>
<dbReference type="Gene3D" id="3.40.50.1240">
    <property type="entry name" value="Phosphoglycerate mutase-like"/>
    <property type="match status" value="1"/>
</dbReference>
<evidence type="ECO:0000313" key="2">
    <source>
        <dbReference type="EMBL" id="SPD88679.1"/>
    </source>
</evidence>
<gene>
    <name evidence="2" type="ORF">MPLG2_3649</name>
</gene>
<dbReference type="InterPro" id="IPR029033">
    <property type="entry name" value="His_PPase_superfam"/>
</dbReference>
<name>A0A2N9JMS0_9ACTN</name>
<protein>
    <submittedName>
        <fullName evidence="2">Phosphohistidine phosphatase</fullName>
    </submittedName>
</protein>
<proteinExistence type="predicted"/>
<dbReference type="EMBL" id="LT985188">
    <property type="protein sequence ID" value="SPD88679.1"/>
    <property type="molecule type" value="Genomic_DNA"/>
</dbReference>
<evidence type="ECO:0000313" key="3">
    <source>
        <dbReference type="Proteomes" id="UP000238164"/>
    </source>
</evidence>
<dbReference type="AlphaFoldDB" id="A0A2N9JMS0"/>
<organism evidence="2 3">
    <name type="scientific">Micropruina glycogenica</name>
    <dbReference type="NCBI Taxonomy" id="75385"/>
    <lineage>
        <taxon>Bacteria</taxon>
        <taxon>Bacillati</taxon>
        <taxon>Actinomycetota</taxon>
        <taxon>Actinomycetes</taxon>
        <taxon>Propionibacteriales</taxon>
        <taxon>Nocardioidaceae</taxon>
        <taxon>Micropruina</taxon>
    </lineage>
</organism>
<dbReference type="KEGG" id="mgg:MPLG2_3649"/>